<evidence type="ECO:0000259" key="2">
    <source>
        <dbReference type="Pfam" id="PF01757"/>
    </source>
</evidence>
<dbReference type="Pfam" id="PF01757">
    <property type="entry name" value="Acyl_transf_3"/>
    <property type="match status" value="1"/>
</dbReference>
<comment type="caution">
    <text evidence="3">The sequence shown here is derived from an EMBL/GenBank/DDBJ whole genome shotgun (WGS) entry which is preliminary data.</text>
</comment>
<keyword evidence="1" id="KW-0812">Transmembrane</keyword>
<sequence>MQNYSFSSVDSIHPPKLQFINNLRALAILLVIFHHAGEVFPNAAFIRIFSQWGKCGVQLFFVMSAFTLCYTGSKLTLWSKSLAGFYIKRLFRIAPMYYIAIIAYYYLSSITSNNIGIWHPGNIEDYTKKNILCNILFLNGLYPAANNNIVPGGWSIGCEMLFYVFFPFILNLTKISRAYLLPVQFFSLFAVGALLFVAKLNGHHGQGGGAFAYYFIANQMSLFVWGILLFFYWQSKTFFKILIWGTIAGVITIIASYYLGFSSWSWIILPPVAGVISCLTAKLISKIHLHKLFPTIGEVSYSMYISHFAFLWIVLEFLKITGVDIDSNLAVILVFATVTILSFFFSKLTYKYIETYFISIGKKIAQMLLNNNNNQQLKQTEVSNAK</sequence>
<dbReference type="InterPro" id="IPR050879">
    <property type="entry name" value="Acyltransferase_3"/>
</dbReference>
<evidence type="ECO:0000313" key="3">
    <source>
        <dbReference type="EMBL" id="TWJ00797.1"/>
    </source>
</evidence>
<feature type="transmembrane region" description="Helical" evidence="1">
    <location>
        <begin position="264"/>
        <end position="284"/>
    </location>
</feature>
<feature type="transmembrane region" description="Helical" evidence="1">
    <location>
        <begin position="296"/>
        <end position="315"/>
    </location>
</feature>
<accession>A0A562U5Z7</accession>
<feature type="transmembrane region" description="Helical" evidence="1">
    <location>
        <begin position="57"/>
        <end position="78"/>
    </location>
</feature>
<name>A0A562U5Z7_9SPHI</name>
<evidence type="ECO:0000313" key="4">
    <source>
        <dbReference type="Proteomes" id="UP000317010"/>
    </source>
</evidence>
<feature type="transmembrane region" description="Helical" evidence="1">
    <location>
        <begin position="210"/>
        <end position="231"/>
    </location>
</feature>
<dbReference type="Proteomes" id="UP000317010">
    <property type="component" value="Unassembled WGS sequence"/>
</dbReference>
<protein>
    <submittedName>
        <fullName evidence="3">Peptidoglycan/LPS O-acetylase OafA/YrhL</fullName>
    </submittedName>
</protein>
<keyword evidence="4" id="KW-1185">Reference proteome</keyword>
<feature type="transmembrane region" description="Helical" evidence="1">
    <location>
        <begin position="238"/>
        <end position="258"/>
    </location>
</feature>
<keyword evidence="1" id="KW-0472">Membrane</keyword>
<dbReference type="GO" id="GO:0016747">
    <property type="term" value="F:acyltransferase activity, transferring groups other than amino-acyl groups"/>
    <property type="evidence" value="ECO:0007669"/>
    <property type="project" value="InterPro"/>
</dbReference>
<dbReference type="EMBL" id="VLLI01000005">
    <property type="protein sequence ID" value="TWJ00797.1"/>
    <property type="molecule type" value="Genomic_DNA"/>
</dbReference>
<feature type="transmembrane region" description="Helical" evidence="1">
    <location>
        <begin position="179"/>
        <end position="198"/>
    </location>
</feature>
<dbReference type="PANTHER" id="PTHR23028:SF53">
    <property type="entry name" value="ACYL_TRANSF_3 DOMAIN-CONTAINING PROTEIN"/>
    <property type="match status" value="1"/>
</dbReference>
<feature type="transmembrane region" description="Helical" evidence="1">
    <location>
        <begin position="152"/>
        <end position="172"/>
    </location>
</feature>
<dbReference type="OrthoDB" id="290051at2"/>
<reference evidence="3 4" key="1">
    <citation type="submission" date="2019-07" db="EMBL/GenBank/DDBJ databases">
        <title>Genomic Encyclopedia of Archaeal and Bacterial Type Strains, Phase II (KMG-II): from individual species to whole genera.</title>
        <authorList>
            <person name="Goeker M."/>
        </authorList>
    </citation>
    <scope>NUCLEOTIDE SEQUENCE [LARGE SCALE GENOMIC DNA]</scope>
    <source>
        <strain evidence="3 4">ATCC BAA-1854</strain>
    </source>
</reference>
<dbReference type="RefSeq" id="WP_144912193.1">
    <property type="nucleotide sequence ID" value="NZ_VLLI01000005.1"/>
</dbReference>
<keyword evidence="1" id="KW-1133">Transmembrane helix</keyword>
<organism evidence="3 4">
    <name type="scientific">Mucilaginibacter frigoritolerans</name>
    <dbReference type="NCBI Taxonomy" id="652788"/>
    <lineage>
        <taxon>Bacteria</taxon>
        <taxon>Pseudomonadati</taxon>
        <taxon>Bacteroidota</taxon>
        <taxon>Sphingobacteriia</taxon>
        <taxon>Sphingobacteriales</taxon>
        <taxon>Sphingobacteriaceae</taxon>
        <taxon>Mucilaginibacter</taxon>
    </lineage>
</organism>
<dbReference type="GO" id="GO:0000271">
    <property type="term" value="P:polysaccharide biosynthetic process"/>
    <property type="evidence" value="ECO:0007669"/>
    <property type="project" value="TreeGrafter"/>
</dbReference>
<feature type="transmembrane region" description="Helical" evidence="1">
    <location>
        <begin position="90"/>
        <end position="107"/>
    </location>
</feature>
<dbReference type="AlphaFoldDB" id="A0A562U5Z7"/>
<dbReference type="GO" id="GO:0016020">
    <property type="term" value="C:membrane"/>
    <property type="evidence" value="ECO:0007669"/>
    <property type="project" value="TreeGrafter"/>
</dbReference>
<gene>
    <name evidence="3" type="ORF">JN11_02056</name>
</gene>
<feature type="domain" description="Acyltransferase 3" evidence="2">
    <location>
        <begin position="18"/>
        <end position="346"/>
    </location>
</feature>
<feature type="transmembrane region" description="Helical" evidence="1">
    <location>
        <begin position="327"/>
        <end position="345"/>
    </location>
</feature>
<evidence type="ECO:0000256" key="1">
    <source>
        <dbReference type="SAM" id="Phobius"/>
    </source>
</evidence>
<dbReference type="InterPro" id="IPR002656">
    <property type="entry name" value="Acyl_transf_3_dom"/>
</dbReference>
<dbReference type="PANTHER" id="PTHR23028">
    <property type="entry name" value="ACETYLTRANSFERASE"/>
    <property type="match status" value="1"/>
</dbReference>
<proteinExistence type="predicted"/>